<dbReference type="Pfam" id="PF20516">
    <property type="entry name" value="PDDEXK_12"/>
    <property type="match status" value="1"/>
</dbReference>
<evidence type="ECO:0000259" key="1">
    <source>
        <dbReference type="Pfam" id="PF20516"/>
    </source>
</evidence>
<protein>
    <recommendedName>
        <fullName evidence="1">PD-(D/E)XK nuclease-like domain-containing protein</fullName>
    </recommendedName>
</protein>
<gene>
    <name evidence="2" type="ORF">BDV24DRAFT_160450</name>
</gene>
<dbReference type="OrthoDB" id="5426977at2759"/>
<name>A0A5N6YFQ8_9EURO</name>
<dbReference type="EMBL" id="ML737124">
    <property type="protein sequence ID" value="KAE8344307.1"/>
    <property type="molecule type" value="Genomic_DNA"/>
</dbReference>
<organism evidence="2">
    <name type="scientific">Aspergillus arachidicola</name>
    <dbReference type="NCBI Taxonomy" id="656916"/>
    <lineage>
        <taxon>Eukaryota</taxon>
        <taxon>Fungi</taxon>
        <taxon>Dikarya</taxon>
        <taxon>Ascomycota</taxon>
        <taxon>Pezizomycotina</taxon>
        <taxon>Eurotiomycetes</taxon>
        <taxon>Eurotiomycetidae</taxon>
        <taxon>Eurotiales</taxon>
        <taxon>Aspergillaceae</taxon>
        <taxon>Aspergillus</taxon>
        <taxon>Aspergillus subgen. Circumdati</taxon>
    </lineage>
</organism>
<accession>A0A5N6YFQ8</accession>
<dbReference type="InterPro" id="IPR046797">
    <property type="entry name" value="PDDEXK_12"/>
</dbReference>
<proteinExistence type="predicted"/>
<dbReference type="Proteomes" id="UP000325558">
    <property type="component" value="Unassembled WGS sequence"/>
</dbReference>
<dbReference type="AlphaFoldDB" id="A0A5N6YFQ8"/>
<feature type="domain" description="PD-(D/E)XK nuclease-like" evidence="1">
    <location>
        <begin position="36"/>
        <end position="128"/>
    </location>
</feature>
<evidence type="ECO:0000313" key="2">
    <source>
        <dbReference type="EMBL" id="KAE8344307.1"/>
    </source>
</evidence>
<sequence>MSQAGCSYLFKKAGLQGGMFWRRAKISEEDSQGAVDVSDPAWDHTTQWTSGKLEAVWEDVVGIHKEAAECEELGQNENAWATGVILQILERGLKGYPTLQIKNVQMQTIGPSLLPQTPSQVQVNKKLDTAPKMWPHSQCGA</sequence>
<reference evidence="2" key="1">
    <citation type="submission" date="2019-04" db="EMBL/GenBank/DDBJ databases">
        <title>Friends and foes A comparative genomics study of 23 Aspergillus species from section Flavi.</title>
        <authorList>
            <consortium name="DOE Joint Genome Institute"/>
            <person name="Kjaerbolling I."/>
            <person name="Vesth T."/>
            <person name="Frisvad J.C."/>
            <person name="Nybo J.L."/>
            <person name="Theobald S."/>
            <person name="Kildgaard S."/>
            <person name="Isbrandt T."/>
            <person name="Kuo A."/>
            <person name="Sato A."/>
            <person name="Lyhne E.K."/>
            <person name="Kogle M.E."/>
            <person name="Wiebenga A."/>
            <person name="Kun R.S."/>
            <person name="Lubbers R.J."/>
            <person name="Makela M.R."/>
            <person name="Barry K."/>
            <person name="Chovatia M."/>
            <person name="Clum A."/>
            <person name="Daum C."/>
            <person name="Haridas S."/>
            <person name="He G."/>
            <person name="LaButti K."/>
            <person name="Lipzen A."/>
            <person name="Mondo S."/>
            <person name="Riley R."/>
            <person name="Salamov A."/>
            <person name="Simmons B.A."/>
            <person name="Magnuson J.K."/>
            <person name="Henrissat B."/>
            <person name="Mortensen U.H."/>
            <person name="Larsen T.O."/>
            <person name="Devries R.P."/>
            <person name="Grigoriev I.V."/>
            <person name="Machida M."/>
            <person name="Baker S.E."/>
            <person name="Andersen M.R."/>
        </authorList>
    </citation>
    <scope>NUCLEOTIDE SEQUENCE</scope>
    <source>
        <strain evidence="2">CBS 117612</strain>
    </source>
</reference>